<evidence type="ECO:0000313" key="2">
    <source>
        <dbReference type="Proteomes" id="UP001596512"/>
    </source>
</evidence>
<reference evidence="2" key="1">
    <citation type="journal article" date="2019" name="Int. J. Syst. Evol. Microbiol.">
        <title>The Global Catalogue of Microorganisms (GCM) 10K type strain sequencing project: providing services to taxonomists for standard genome sequencing and annotation.</title>
        <authorList>
            <consortium name="The Broad Institute Genomics Platform"/>
            <consortium name="The Broad Institute Genome Sequencing Center for Infectious Disease"/>
            <person name="Wu L."/>
            <person name="Ma J."/>
        </authorList>
    </citation>
    <scope>NUCLEOTIDE SEQUENCE [LARGE SCALE GENOMIC DNA]</scope>
    <source>
        <strain evidence="2">JCM 17695</strain>
    </source>
</reference>
<keyword evidence="1" id="KW-0238">DNA-binding</keyword>
<dbReference type="EMBL" id="JBHTEY010000004">
    <property type="protein sequence ID" value="MFC7615308.1"/>
    <property type="molecule type" value="Genomic_DNA"/>
</dbReference>
<dbReference type="PANTHER" id="PTHR38479:SF2">
    <property type="entry name" value="WINGED HELIX DNA-BINDING DOMAIN-CONTAINING PROTEIN"/>
    <property type="match status" value="1"/>
</dbReference>
<dbReference type="PANTHER" id="PTHR38479">
    <property type="entry name" value="LMO0824 PROTEIN"/>
    <property type="match status" value="1"/>
</dbReference>
<organism evidence="1 2">
    <name type="scientific">Actinokineospora soli</name>
    <dbReference type="NCBI Taxonomy" id="1048753"/>
    <lineage>
        <taxon>Bacteria</taxon>
        <taxon>Bacillati</taxon>
        <taxon>Actinomycetota</taxon>
        <taxon>Actinomycetes</taxon>
        <taxon>Pseudonocardiales</taxon>
        <taxon>Pseudonocardiaceae</taxon>
        <taxon>Actinokineospora</taxon>
    </lineage>
</organism>
<proteinExistence type="predicted"/>
<comment type="caution">
    <text evidence="1">The sequence shown here is derived from an EMBL/GenBank/DDBJ whole genome shotgun (WGS) entry which is preliminary data.</text>
</comment>
<protein>
    <submittedName>
        <fullName evidence="1">Winged helix DNA-binding domain-containing protein</fullName>
    </submittedName>
</protein>
<name>A0ABW2TPY4_9PSEU</name>
<dbReference type="Pfam" id="PF06224">
    <property type="entry name" value="AlkZ-like"/>
    <property type="match status" value="1"/>
</dbReference>
<dbReference type="InterPro" id="IPR009351">
    <property type="entry name" value="AlkZ-like"/>
</dbReference>
<keyword evidence="2" id="KW-1185">Reference proteome</keyword>
<dbReference type="GO" id="GO:0003677">
    <property type="term" value="F:DNA binding"/>
    <property type="evidence" value="ECO:0007669"/>
    <property type="project" value="UniProtKB-KW"/>
</dbReference>
<gene>
    <name evidence="1" type="ORF">ACFQV2_19190</name>
</gene>
<dbReference type="Proteomes" id="UP001596512">
    <property type="component" value="Unassembled WGS sequence"/>
</dbReference>
<sequence>MALSLNRATLTRQHLITRAALDPLTCVEHLVGMQSQNPEPPYTGLWSRLVDFTPDQLSTLIADRTLVRLLLMRGTIHLVSARDAHGLRTLVQPVLDRGFASILTIPKSELPAILDAATEHLTDTALTAVELAALLGPRFPHHDPMALATAARAHLPLVQVPPRGLWGKKGPAAHTLATTWIGPPTTPAPTLDDLVLRYLAAFGPATPADAQAWSGLTGLREIFDRLDLWHTEHDGRTHYDLPDAPRPHPDTPAPARYLTGFDNLLLSHADRTRVITDDHRRAVITKNGIVHPTILIDGHVAGTWRTTTARARTTLTVTPFAPLTRADRDALTAEGHALLAALAPDTSHDVQV</sequence>
<accession>A0ABW2TPY4</accession>
<evidence type="ECO:0000313" key="1">
    <source>
        <dbReference type="EMBL" id="MFC7615308.1"/>
    </source>
</evidence>